<dbReference type="SUPFAM" id="SSF56645">
    <property type="entry name" value="Acyl-CoA dehydrogenase NM domain-like"/>
    <property type="match status" value="1"/>
</dbReference>
<dbReference type="EMBL" id="CP045121">
    <property type="protein sequence ID" value="QIN78988.1"/>
    <property type="molecule type" value="Genomic_DNA"/>
</dbReference>
<dbReference type="Proteomes" id="UP000502706">
    <property type="component" value="Chromosome"/>
</dbReference>
<dbReference type="SUPFAM" id="SSF47203">
    <property type="entry name" value="Acyl-CoA dehydrogenase C-terminal domain-like"/>
    <property type="match status" value="1"/>
</dbReference>
<dbReference type="AlphaFoldDB" id="A0A6G8PXU2"/>
<dbReference type="InterPro" id="IPR009100">
    <property type="entry name" value="AcylCoA_DH/oxidase_NM_dom_sf"/>
</dbReference>
<dbReference type="GO" id="GO:0016627">
    <property type="term" value="F:oxidoreductase activity, acting on the CH-CH group of donors"/>
    <property type="evidence" value="ECO:0007669"/>
    <property type="project" value="InterPro"/>
</dbReference>
<organism evidence="1 2">
    <name type="scientific">Rubrobacter marinus</name>
    <dbReference type="NCBI Taxonomy" id="2653852"/>
    <lineage>
        <taxon>Bacteria</taxon>
        <taxon>Bacillati</taxon>
        <taxon>Actinomycetota</taxon>
        <taxon>Rubrobacteria</taxon>
        <taxon>Rubrobacterales</taxon>
        <taxon>Rubrobacteraceae</taxon>
        <taxon>Rubrobacter</taxon>
    </lineage>
</organism>
<name>A0A6G8PXU2_9ACTN</name>
<evidence type="ECO:0000313" key="1">
    <source>
        <dbReference type="EMBL" id="QIN78988.1"/>
    </source>
</evidence>
<evidence type="ECO:0000313" key="2">
    <source>
        <dbReference type="Proteomes" id="UP000502706"/>
    </source>
</evidence>
<accession>A0A6G8PXU2</accession>
<keyword evidence="2" id="KW-1185">Reference proteome</keyword>
<evidence type="ECO:0008006" key="3">
    <source>
        <dbReference type="Google" id="ProtNLM"/>
    </source>
</evidence>
<sequence>MRSGDGFVLRGVKTFCSGSTGLDRALVLVRGPEGEPGPPLLAYVDLAGGLEVDRGWFRGAGMRSSESHRVVFDGARVLAVFGEPGEILREPYFGRDAIRTAVSWAGIADAAVEAALDTLAAKSAGREPDDLVSLAAGKMLSAQGTIDRWIEHASALADEDGERPLTETSIRLRAAVASACREILDEAARACGSRPFAVADGLDRARRDLELFLLQHRLEPAIARDGRRAIRRRSEDPDG</sequence>
<protein>
    <recommendedName>
        <fullName evidence="3">Acyl-CoA dehydrogenase</fullName>
    </recommendedName>
</protein>
<dbReference type="RefSeq" id="WP_166396650.1">
    <property type="nucleotide sequence ID" value="NZ_CP045121.1"/>
</dbReference>
<dbReference type="InterPro" id="IPR046373">
    <property type="entry name" value="Acyl-CoA_Oxase/DH_mid-dom_sf"/>
</dbReference>
<dbReference type="Gene3D" id="2.40.110.10">
    <property type="entry name" value="Butyryl-CoA Dehydrogenase, subunit A, domain 2"/>
    <property type="match status" value="1"/>
</dbReference>
<dbReference type="KEGG" id="rmar:GBA65_11150"/>
<dbReference type="InterPro" id="IPR036250">
    <property type="entry name" value="AcylCo_DH-like_C"/>
</dbReference>
<gene>
    <name evidence="1" type="ORF">GBA65_11150</name>
</gene>
<reference evidence="1 2" key="1">
    <citation type="submission" date="2019-10" db="EMBL/GenBank/DDBJ databases">
        <title>Rubrobacter sp nov SCSIO 52915 isolated from a deep-sea sediment in the South China Sea.</title>
        <authorList>
            <person name="Chen R.W."/>
        </authorList>
    </citation>
    <scope>NUCLEOTIDE SEQUENCE [LARGE SCALE GENOMIC DNA]</scope>
    <source>
        <strain evidence="1 2">SCSIO 52915</strain>
    </source>
</reference>
<dbReference type="Gene3D" id="1.20.140.10">
    <property type="entry name" value="Butyryl-CoA Dehydrogenase, subunit A, domain 3"/>
    <property type="match status" value="1"/>
</dbReference>
<proteinExistence type="predicted"/>